<comment type="caution">
    <text evidence="1">The sequence shown here is derived from an EMBL/GenBank/DDBJ whole genome shotgun (WGS) entry which is preliminary data.</text>
</comment>
<sequence length="233" mass="27510">MKNEHDNNSEKREKSLEKKTLAISHKLYPYVKNRLRVLEHHGVLPKNMYRPSEIIDEVILEVYENKVGEDIDQHALQMFMFAKAHYKIIALADEEKWHKQNVSIKLILEEELKQMEENFTVDGDFDLIMNEELDDISYHQNDEGSSVLESEEVQQNLMSLFELKEHNKMKEQGFKQSFQTLYKLLPVQTSNVVDLYILGKLNLKDIGTILETDIVEVKRIVQFVKENFKKQIE</sequence>
<proteinExistence type="predicted"/>
<evidence type="ECO:0008006" key="3">
    <source>
        <dbReference type="Google" id="ProtNLM"/>
    </source>
</evidence>
<evidence type="ECO:0000313" key="2">
    <source>
        <dbReference type="Proteomes" id="UP001597201"/>
    </source>
</evidence>
<accession>A0ABW3Y017</accession>
<dbReference type="Proteomes" id="UP001597201">
    <property type="component" value="Unassembled WGS sequence"/>
</dbReference>
<keyword evidence="2" id="KW-1185">Reference proteome</keyword>
<reference evidence="2" key="1">
    <citation type="journal article" date="2019" name="Int. J. Syst. Evol. Microbiol.">
        <title>The Global Catalogue of Microorganisms (GCM) 10K type strain sequencing project: providing services to taxonomists for standard genome sequencing and annotation.</title>
        <authorList>
            <consortium name="The Broad Institute Genomics Platform"/>
            <consortium name="The Broad Institute Genome Sequencing Center for Infectious Disease"/>
            <person name="Wu L."/>
            <person name="Ma J."/>
        </authorList>
    </citation>
    <scope>NUCLEOTIDE SEQUENCE [LARGE SCALE GENOMIC DNA]</scope>
    <source>
        <strain evidence="2">CCUG 61485</strain>
    </source>
</reference>
<dbReference type="RefSeq" id="WP_377176335.1">
    <property type="nucleotide sequence ID" value="NZ_JBHTMY010000002.1"/>
</dbReference>
<protein>
    <recommendedName>
        <fullName evidence="3">Sigma-70 family RNA polymerase sigma factor</fullName>
    </recommendedName>
</protein>
<gene>
    <name evidence="1" type="ORF">ACFQ39_03080</name>
</gene>
<organism evidence="1 2">
    <name type="scientific">Namhaeicola litoreus</name>
    <dbReference type="NCBI Taxonomy" id="1052145"/>
    <lineage>
        <taxon>Bacteria</taxon>
        <taxon>Pseudomonadati</taxon>
        <taxon>Bacteroidota</taxon>
        <taxon>Flavobacteriia</taxon>
        <taxon>Flavobacteriales</taxon>
        <taxon>Flavobacteriaceae</taxon>
        <taxon>Namhaeicola</taxon>
    </lineage>
</organism>
<evidence type="ECO:0000313" key="1">
    <source>
        <dbReference type="EMBL" id="MFD1314587.1"/>
    </source>
</evidence>
<dbReference type="EMBL" id="JBHTMY010000002">
    <property type="protein sequence ID" value="MFD1314587.1"/>
    <property type="molecule type" value="Genomic_DNA"/>
</dbReference>
<name>A0ABW3Y017_9FLAO</name>